<sequence length="412" mass="43793">MNRLKLAGVLVVVSVAVLGGGVALGVLGTPSVAAVDNHFAGVSNQTTTVATNLTVSNPNPVGVQLGGLSVTYSVAMNDVRMAQGEKQGLDIGSGNTTVPFATTMQNDRIPAWWYTHVRNSETTTVAIDATATSSTLGGRSVAFGQERTVETDIVSQFNSTETRPVEANQPLVSDPVLYVNETHGSWDQANLTRSETPLDLSFDVYNPKLYPYTVSKIGYTISMNDVTVGQGETDRGYVLRPGEETTIEADTAIRNDNLDRWWVTHLQRNQRTEVYIDFYLVLEGGGEQFRVDLDSIDYRTDIETDIFGNKAQYPTGTNGTDATDEGGTNGGDGSAATPTDTETETATDGGLFDGDVTDTQTDEGLLGGDGSDTETPTETATPTETPTATETATPTETETPTETQTDDGGLLG</sequence>
<gene>
    <name evidence="3" type="ORF">KTS37_15295</name>
</gene>
<organism evidence="3 4">
    <name type="scientific">Haloarcula salina</name>
    <dbReference type="NCBI Taxonomy" id="1429914"/>
    <lineage>
        <taxon>Archaea</taxon>
        <taxon>Methanobacteriati</taxon>
        <taxon>Methanobacteriota</taxon>
        <taxon>Stenosarchaea group</taxon>
        <taxon>Halobacteria</taxon>
        <taxon>Halobacteriales</taxon>
        <taxon>Haloarculaceae</taxon>
        <taxon>Haloarcula</taxon>
    </lineage>
</organism>
<dbReference type="RefSeq" id="WP_162413903.1">
    <property type="nucleotide sequence ID" value="NZ_JAHQXE010000005.1"/>
</dbReference>
<feature type="domain" description="Water stress and hypersensitive response" evidence="2">
    <location>
        <begin position="181"/>
        <end position="299"/>
    </location>
</feature>
<comment type="caution">
    <text evidence="3">The sequence shown here is derived from an EMBL/GenBank/DDBJ whole genome shotgun (WGS) entry which is preliminary data.</text>
</comment>
<dbReference type="SMART" id="SM00769">
    <property type="entry name" value="WHy"/>
    <property type="match status" value="2"/>
</dbReference>
<dbReference type="EMBL" id="JAHQXE010000005">
    <property type="protein sequence ID" value="MBV0903156.1"/>
    <property type="molecule type" value="Genomic_DNA"/>
</dbReference>
<dbReference type="AlphaFoldDB" id="A0AA41G2L9"/>
<accession>A0AA41G2L9</accession>
<reference evidence="3" key="1">
    <citation type="submission" date="2021-06" db="EMBL/GenBank/DDBJ databases">
        <title>New haloarchaea isolates fom saline soil.</title>
        <authorList>
            <person name="Duran-Viseras A."/>
            <person name="Sanchez-Porro C.S."/>
            <person name="Ventosa A."/>
        </authorList>
    </citation>
    <scope>NUCLEOTIDE SEQUENCE</scope>
    <source>
        <strain evidence="3">JCM 18369</strain>
    </source>
</reference>
<dbReference type="Gene3D" id="2.60.40.10">
    <property type="entry name" value="Immunoglobulins"/>
    <property type="match status" value="2"/>
</dbReference>
<dbReference type="InterPro" id="IPR013990">
    <property type="entry name" value="WHy-dom"/>
</dbReference>
<name>A0AA41G2L9_9EURY</name>
<feature type="compositionally biased region" description="Low complexity" evidence="1">
    <location>
        <begin position="335"/>
        <end position="348"/>
    </location>
</feature>
<proteinExistence type="predicted"/>
<dbReference type="Pfam" id="PF03168">
    <property type="entry name" value="LEA_2"/>
    <property type="match status" value="2"/>
</dbReference>
<dbReference type="InterPro" id="IPR004864">
    <property type="entry name" value="LEA_2"/>
</dbReference>
<dbReference type="Proteomes" id="UP001166304">
    <property type="component" value="Unassembled WGS sequence"/>
</dbReference>
<feature type="compositionally biased region" description="Polar residues" evidence="1">
    <location>
        <begin position="312"/>
        <end position="321"/>
    </location>
</feature>
<dbReference type="SUPFAM" id="SSF117070">
    <property type="entry name" value="LEA14-like"/>
    <property type="match status" value="2"/>
</dbReference>
<keyword evidence="4" id="KW-1185">Reference proteome</keyword>
<protein>
    <submittedName>
        <fullName evidence="3">LEA type 2 family protein</fullName>
    </submittedName>
</protein>
<dbReference type="InterPro" id="IPR013783">
    <property type="entry name" value="Ig-like_fold"/>
</dbReference>
<dbReference type="GO" id="GO:0009269">
    <property type="term" value="P:response to desiccation"/>
    <property type="evidence" value="ECO:0007669"/>
    <property type="project" value="InterPro"/>
</dbReference>
<evidence type="ECO:0000256" key="1">
    <source>
        <dbReference type="SAM" id="MobiDB-lite"/>
    </source>
</evidence>
<evidence type="ECO:0000313" key="4">
    <source>
        <dbReference type="Proteomes" id="UP001166304"/>
    </source>
</evidence>
<feature type="region of interest" description="Disordered" evidence="1">
    <location>
        <begin position="309"/>
        <end position="412"/>
    </location>
</feature>
<feature type="compositionally biased region" description="Low complexity" evidence="1">
    <location>
        <begin position="373"/>
        <end position="403"/>
    </location>
</feature>
<evidence type="ECO:0000313" key="3">
    <source>
        <dbReference type="EMBL" id="MBV0903156.1"/>
    </source>
</evidence>
<feature type="domain" description="Water stress and hypersensitive response" evidence="2">
    <location>
        <begin position="32"/>
        <end position="149"/>
    </location>
</feature>
<evidence type="ECO:0000259" key="2">
    <source>
        <dbReference type="SMART" id="SM00769"/>
    </source>
</evidence>